<feature type="chain" id="PRO_5046260003" description="GH16 domain-containing protein" evidence="2">
    <location>
        <begin position="23"/>
        <end position="652"/>
    </location>
</feature>
<reference evidence="4 5" key="1">
    <citation type="submission" date="2021-12" db="EMBL/GenBank/DDBJ databases">
        <title>Genome sequencing of bacteria with rrn-lacking chromosome and rrn-plasmid.</title>
        <authorList>
            <person name="Anda M."/>
            <person name="Iwasaki W."/>
        </authorList>
    </citation>
    <scope>NUCLEOTIDE SEQUENCE [LARGE SCALE GENOMIC DNA]</scope>
    <source>
        <strain evidence="4 5">NBRC 101262</strain>
        <plasmid evidence="4 5">pPP8</plasmid>
    </source>
</reference>
<proteinExistence type="inferred from homology"/>
<feature type="domain" description="GH16" evidence="3">
    <location>
        <begin position="19"/>
        <end position="278"/>
    </location>
</feature>
<geneLocation type="plasmid" evidence="4 5">
    <name>pPP8</name>
</geneLocation>
<dbReference type="Pfam" id="PF18962">
    <property type="entry name" value="Por_Secre_tail"/>
    <property type="match status" value="1"/>
</dbReference>
<name>A0ABN6LGP3_9BACT</name>
<dbReference type="EMBL" id="AP025300">
    <property type="protein sequence ID" value="BDD02284.1"/>
    <property type="molecule type" value="Genomic_DNA"/>
</dbReference>
<dbReference type="PROSITE" id="PS51762">
    <property type="entry name" value="GH16_2"/>
    <property type="match status" value="1"/>
</dbReference>
<dbReference type="InterPro" id="IPR000757">
    <property type="entry name" value="Beta-glucanase-like"/>
</dbReference>
<dbReference type="Gene3D" id="2.60.120.200">
    <property type="match status" value="1"/>
</dbReference>
<protein>
    <recommendedName>
        <fullName evidence="3">GH16 domain-containing protein</fullName>
    </recommendedName>
</protein>
<dbReference type="RefSeq" id="WP_338399538.1">
    <property type="nucleotide sequence ID" value="NZ_AP025300.1"/>
</dbReference>
<dbReference type="InterPro" id="IPR026444">
    <property type="entry name" value="Secre_tail"/>
</dbReference>
<dbReference type="SUPFAM" id="SSF49899">
    <property type="entry name" value="Concanavalin A-like lectins/glucanases"/>
    <property type="match status" value="1"/>
</dbReference>
<keyword evidence="2" id="KW-0732">Signal</keyword>
<evidence type="ECO:0000256" key="1">
    <source>
        <dbReference type="ARBA" id="ARBA00006865"/>
    </source>
</evidence>
<dbReference type="InterPro" id="IPR013320">
    <property type="entry name" value="ConA-like_dom_sf"/>
</dbReference>
<evidence type="ECO:0000313" key="5">
    <source>
        <dbReference type="Proteomes" id="UP001354989"/>
    </source>
</evidence>
<gene>
    <name evidence="4" type="ORF">PEPS_45640</name>
</gene>
<comment type="similarity">
    <text evidence="1">Belongs to the glycosyl hydrolase 16 family.</text>
</comment>
<evidence type="ECO:0000256" key="2">
    <source>
        <dbReference type="SAM" id="SignalP"/>
    </source>
</evidence>
<evidence type="ECO:0000259" key="3">
    <source>
        <dbReference type="PROSITE" id="PS51762"/>
    </source>
</evidence>
<accession>A0ABN6LGP3</accession>
<evidence type="ECO:0000313" key="4">
    <source>
        <dbReference type="EMBL" id="BDD02284.1"/>
    </source>
</evidence>
<organism evidence="4 5">
    <name type="scientific">Persicobacter psychrovividus</name>
    <dbReference type="NCBI Taxonomy" id="387638"/>
    <lineage>
        <taxon>Bacteria</taxon>
        <taxon>Pseudomonadati</taxon>
        <taxon>Bacteroidota</taxon>
        <taxon>Cytophagia</taxon>
        <taxon>Cytophagales</taxon>
        <taxon>Persicobacteraceae</taxon>
        <taxon>Persicobacter</taxon>
    </lineage>
</organism>
<keyword evidence="5" id="KW-1185">Reference proteome</keyword>
<dbReference type="Pfam" id="PF25275">
    <property type="entry name" value="Golvesin_C"/>
    <property type="match status" value="1"/>
</dbReference>
<keyword evidence="4" id="KW-0614">Plasmid</keyword>
<dbReference type="CDD" id="cd00413">
    <property type="entry name" value="Glyco_hydrolase_16"/>
    <property type="match status" value="1"/>
</dbReference>
<dbReference type="InterPro" id="IPR033803">
    <property type="entry name" value="CBD-like_Golvesin-Xly"/>
</dbReference>
<dbReference type="Gene3D" id="2.60.120.260">
    <property type="entry name" value="Galactose-binding domain-like"/>
    <property type="match status" value="1"/>
</dbReference>
<dbReference type="NCBIfam" id="TIGR04183">
    <property type="entry name" value="Por_Secre_tail"/>
    <property type="match status" value="1"/>
</dbReference>
<sequence>MRIFPTAIFLAFFVHMAFQSQAQAPNAQYKLFYEDNFNSNQLNESDWMYRDMTSEYMGGYNRHENVSVETNDGVGYLRIDYNQWDVNKDGKEDIVGGGIISRKAFGYGYYEARILFYDQTKGLHQSFWTYGLTPFKDADSKFTYKEDARHDLVPWTNAGLEIDGIEFDSDYNAGSGNFHWHRPVRTTPRTALQHFSSDYLDASDWVTIGFEWRPGEILWYVNGELRNRFSYNDDRYGPQEVWFSALANNVDYFGGGGIPADDAHMKVDYFRYYTAPFDTNLISNWNFEANGGASKAPIGWIKDDGVYDNVYSDGAEVVFDKEQAYNGEGFYHYKCQAGKPMSTKQNLWGIADGRYKMTAYIKSSGGMKEAKMRATVGENIFETLIPETNEWTKIVLDDIVVKNNLCVIDFYADGNSGQWLMIDQVEFVTKEMIDWLPNDLVIDNGDQGYSELSGTWWRSDHPGYGGSSTYSSNVSGASAKWVPEIKTNSFYDVYIYKIVDSNSDQNSKIDIVYDGGKSTKYIDYTSGESGWVYLGKYPFDLGTDAYVQNTLNSSGKFIRTDAVKFVLSDPPLSVGLEEVDINIFPNPTTNKLNVNSSVELNTITIYTVNGLKVAQQELNENGIVDVSFLNNGIYLIVLENNYNKYTKRFIKN</sequence>
<dbReference type="Pfam" id="PF00722">
    <property type="entry name" value="Glyco_hydro_16"/>
    <property type="match status" value="1"/>
</dbReference>
<feature type="signal peptide" evidence="2">
    <location>
        <begin position="1"/>
        <end position="22"/>
    </location>
</feature>
<dbReference type="Proteomes" id="UP001354989">
    <property type="component" value="Plasmid pPP8"/>
</dbReference>